<reference evidence="6" key="1">
    <citation type="submission" date="2020-06" db="EMBL/GenBank/DDBJ databases">
        <title>Draft genomic sequence of Geomonas sp. Red330.</title>
        <authorList>
            <person name="Itoh H."/>
            <person name="Zhenxing X."/>
            <person name="Ushijima N."/>
            <person name="Masuda Y."/>
            <person name="Shiratori Y."/>
            <person name="Senoo K."/>
        </authorList>
    </citation>
    <scope>NUCLEOTIDE SEQUENCE [LARGE SCALE GENOMIC DNA]</scope>
    <source>
        <strain evidence="6">Red330</strain>
    </source>
</reference>
<comment type="similarity">
    <text evidence="1">Belongs to the hemerythrin family.</text>
</comment>
<dbReference type="CDD" id="cd12107">
    <property type="entry name" value="Hemerythrin"/>
    <property type="match status" value="1"/>
</dbReference>
<evidence type="ECO:0000256" key="2">
    <source>
        <dbReference type="ARBA" id="ARBA00022723"/>
    </source>
</evidence>
<dbReference type="NCBIfam" id="TIGR02481">
    <property type="entry name" value="hemeryth_dom"/>
    <property type="match status" value="1"/>
</dbReference>
<dbReference type="GO" id="GO:0046872">
    <property type="term" value="F:metal ion binding"/>
    <property type="evidence" value="ECO:0007669"/>
    <property type="project" value="UniProtKB-KW"/>
</dbReference>
<dbReference type="InterPro" id="IPR012312">
    <property type="entry name" value="Hemerythrin-like"/>
</dbReference>
<dbReference type="InterPro" id="IPR035938">
    <property type="entry name" value="Hemerythrin-like_sf"/>
</dbReference>
<proteinExistence type="inferred from homology"/>
<dbReference type="EMBL" id="BLXX01000015">
    <property type="protein sequence ID" value="GFO61550.1"/>
    <property type="molecule type" value="Genomic_DNA"/>
</dbReference>
<keyword evidence="2" id="KW-0479">Metal-binding</keyword>
<dbReference type="SUPFAM" id="SSF47188">
    <property type="entry name" value="Hemerythrin-like"/>
    <property type="match status" value="1"/>
</dbReference>
<feature type="domain" description="Hemerythrin-like" evidence="4">
    <location>
        <begin position="13"/>
        <end position="131"/>
    </location>
</feature>
<comment type="caution">
    <text evidence="5">The sequence shown here is derived from an EMBL/GenBank/DDBJ whole genome shotgun (WGS) entry which is preliminary data.</text>
</comment>
<dbReference type="NCBIfam" id="NF033749">
    <property type="entry name" value="bact_hemeryth"/>
    <property type="match status" value="1"/>
</dbReference>
<evidence type="ECO:0000256" key="1">
    <source>
        <dbReference type="ARBA" id="ARBA00010587"/>
    </source>
</evidence>
<dbReference type="InterPro" id="IPR050669">
    <property type="entry name" value="Hemerythrin"/>
</dbReference>
<protein>
    <submittedName>
        <fullName evidence="5">Hemerythrin</fullName>
    </submittedName>
</protein>
<organism evidence="5 6">
    <name type="scientific">Geomonas silvestris</name>
    <dbReference type="NCBI Taxonomy" id="2740184"/>
    <lineage>
        <taxon>Bacteria</taxon>
        <taxon>Pseudomonadati</taxon>
        <taxon>Thermodesulfobacteriota</taxon>
        <taxon>Desulfuromonadia</taxon>
        <taxon>Geobacterales</taxon>
        <taxon>Geobacteraceae</taxon>
        <taxon>Geomonas</taxon>
    </lineage>
</organism>
<keyword evidence="6" id="KW-1185">Reference proteome</keyword>
<dbReference type="PANTHER" id="PTHR37164">
    <property type="entry name" value="BACTERIOHEMERYTHRIN"/>
    <property type="match status" value="1"/>
</dbReference>
<dbReference type="Proteomes" id="UP000556026">
    <property type="component" value="Unassembled WGS sequence"/>
</dbReference>
<accession>A0A6V8MNG6</accession>
<dbReference type="Pfam" id="PF01814">
    <property type="entry name" value="Hemerythrin"/>
    <property type="match status" value="1"/>
</dbReference>
<evidence type="ECO:0000259" key="4">
    <source>
        <dbReference type="Pfam" id="PF01814"/>
    </source>
</evidence>
<evidence type="ECO:0000313" key="6">
    <source>
        <dbReference type="Proteomes" id="UP000556026"/>
    </source>
</evidence>
<sequence>MQMSIAWTNDLATGVADIDNQHREIFARVNRLSEACAEGKGKEEVLKLLNFLEDYVREHFAAEEKLQIREGYPEYAAHKAMHARFIADLERLASTFREEGATLSLVIMTNKTLTAWLVQHISKVDMELAAYLKGAA</sequence>
<dbReference type="PANTHER" id="PTHR37164:SF1">
    <property type="entry name" value="BACTERIOHEMERYTHRIN"/>
    <property type="match status" value="1"/>
</dbReference>
<evidence type="ECO:0000313" key="5">
    <source>
        <dbReference type="EMBL" id="GFO61550.1"/>
    </source>
</evidence>
<keyword evidence="3" id="KW-0408">Iron</keyword>
<name>A0A6V8MNG6_9BACT</name>
<dbReference type="AlphaFoldDB" id="A0A6V8MNG6"/>
<dbReference type="InterPro" id="IPR012827">
    <property type="entry name" value="Hemerythrin_metal-bd"/>
</dbReference>
<dbReference type="Gene3D" id="1.20.120.50">
    <property type="entry name" value="Hemerythrin-like"/>
    <property type="match status" value="1"/>
</dbReference>
<evidence type="ECO:0000256" key="3">
    <source>
        <dbReference type="ARBA" id="ARBA00023004"/>
    </source>
</evidence>
<gene>
    <name evidence="5" type="ORF">GMST_38750</name>
</gene>